<dbReference type="Proteomes" id="UP000006867">
    <property type="component" value="Chromosome"/>
</dbReference>
<comment type="subcellular location">
    <subcellularLocation>
        <location evidence="1">Membrane</location>
        <topology evidence="1">Multi-pass membrane protein</topology>
    </subcellularLocation>
</comment>
<keyword evidence="4 6" id="KW-1133">Transmembrane helix</keyword>
<dbReference type="PANTHER" id="PTHR38459">
    <property type="entry name" value="PROPHAGE BACTOPRENOL-LINKED GLUCOSE TRANSLOCASE HOMOLOG"/>
    <property type="match status" value="1"/>
</dbReference>
<reference evidence="8 9" key="1">
    <citation type="journal article" date="2011" name="Front. Microbiol.">
        <title>Genomic signatures of strain selection and enhancement in Bacillus atrophaeus var. globigii, a historical biowarfare simulant.</title>
        <authorList>
            <person name="Gibbons H.S."/>
            <person name="Broomall S.M."/>
            <person name="McNew L.A."/>
            <person name="Daligault H."/>
            <person name="Chapman C."/>
            <person name="Bruce D."/>
            <person name="Karavis M."/>
            <person name="Krepps M."/>
            <person name="McGregor P.A."/>
            <person name="Hong C."/>
            <person name="Park K.H."/>
            <person name="Akmal A."/>
            <person name="Feldman A."/>
            <person name="Lin J.S."/>
            <person name="Chang W.E."/>
            <person name="Higgs B.W."/>
            <person name="Demirev P."/>
            <person name="Lindquist J."/>
            <person name="Liem A."/>
            <person name="Fochler E."/>
            <person name="Read T.D."/>
            <person name="Tapia R."/>
            <person name="Johnson S."/>
            <person name="Bishop-Lilly K.A."/>
            <person name="Detter C."/>
            <person name="Han C."/>
            <person name="Sozhamannan S."/>
            <person name="Rosenzweig C.N."/>
            <person name="Skowronski E.W."/>
        </authorList>
    </citation>
    <scope>NUCLEOTIDE SEQUENCE [LARGE SCALE GENOMIC DNA]</scope>
    <source>
        <strain evidence="8 9">1942</strain>
    </source>
</reference>
<feature type="transmembrane region" description="Helical" evidence="6">
    <location>
        <begin position="5"/>
        <end position="23"/>
    </location>
</feature>
<evidence type="ECO:0000256" key="5">
    <source>
        <dbReference type="ARBA" id="ARBA00023136"/>
    </source>
</evidence>
<evidence type="ECO:0000256" key="2">
    <source>
        <dbReference type="ARBA" id="ARBA00009399"/>
    </source>
</evidence>
<proteinExistence type="inferred from homology"/>
<keyword evidence="3 6" id="KW-0812">Transmembrane</keyword>
<keyword evidence="5 6" id="KW-0472">Membrane</keyword>
<name>A0ABM5M2G2_BACA1</name>
<accession>A0ABM5M2G2</accession>
<evidence type="ECO:0000256" key="1">
    <source>
        <dbReference type="ARBA" id="ARBA00004141"/>
    </source>
</evidence>
<feature type="transmembrane region" description="Helical" evidence="6">
    <location>
        <begin position="35"/>
        <end position="53"/>
    </location>
</feature>
<evidence type="ECO:0000256" key="3">
    <source>
        <dbReference type="ARBA" id="ARBA00022692"/>
    </source>
</evidence>
<evidence type="ECO:0000259" key="7">
    <source>
        <dbReference type="Pfam" id="PF04138"/>
    </source>
</evidence>
<dbReference type="InterPro" id="IPR051401">
    <property type="entry name" value="GtrA_CellWall_Glycosyl"/>
</dbReference>
<dbReference type="InterPro" id="IPR007267">
    <property type="entry name" value="GtrA_DPMS_TM"/>
</dbReference>
<evidence type="ECO:0000313" key="8">
    <source>
        <dbReference type="EMBL" id="ADP34324.1"/>
    </source>
</evidence>
<sequence>MIMYIIMGIFTTAVNISSFYILVEILDTDYKTATVIAWILSVLFAYITNKIYVFQQKTSDMRSLIRELTAFFSVRLLSLGIDLGMMILLVSQFHTNETLAKILDNVVIVVVNYIASKWLVFKKTTEEGV</sequence>
<comment type="similarity">
    <text evidence="2">Belongs to the GtrA family.</text>
</comment>
<dbReference type="EMBL" id="CP002207">
    <property type="protein sequence ID" value="ADP34324.1"/>
    <property type="molecule type" value="Genomic_DNA"/>
</dbReference>
<protein>
    <submittedName>
        <fullName evidence="8">Integral inner membrane protein</fullName>
    </submittedName>
</protein>
<evidence type="ECO:0000256" key="6">
    <source>
        <dbReference type="SAM" id="Phobius"/>
    </source>
</evidence>
<dbReference type="PANTHER" id="PTHR38459:SF5">
    <property type="entry name" value="CELL WALL TEICHOIC ACID GLYCOSYLATION PROTEIN GTCA"/>
    <property type="match status" value="1"/>
</dbReference>
<evidence type="ECO:0000313" key="9">
    <source>
        <dbReference type="Proteomes" id="UP000006867"/>
    </source>
</evidence>
<evidence type="ECO:0000256" key="4">
    <source>
        <dbReference type="ARBA" id="ARBA00022989"/>
    </source>
</evidence>
<gene>
    <name evidence="8" type="ordered locus">BATR1942_17025</name>
</gene>
<feature type="transmembrane region" description="Helical" evidence="6">
    <location>
        <begin position="99"/>
        <end position="115"/>
    </location>
</feature>
<organism evidence="8 9">
    <name type="scientific">Bacillus atrophaeus (strain 1942)</name>
    <dbReference type="NCBI Taxonomy" id="720555"/>
    <lineage>
        <taxon>Bacteria</taxon>
        <taxon>Bacillati</taxon>
        <taxon>Bacillota</taxon>
        <taxon>Bacilli</taxon>
        <taxon>Bacillales</taxon>
        <taxon>Bacillaceae</taxon>
        <taxon>Bacillus</taxon>
    </lineage>
</organism>
<dbReference type="Pfam" id="PF04138">
    <property type="entry name" value="GtrA_DPMS_TM"/>
    <property type="match status" value="1"/>
</dbReference>
<feature type="domain" description="GtrA/DPMS transmembrane" evidence="7">
    <location>
        <begin position="4"/>
        <end position="121"/>
    </location>
</feature>
<keyword evidence="9" id="KW-1185">Reference proteome</keyword>
<feature type="transmembrane region" description="Helical" evidence="6">
    <location>
        <begin position="74"/>
        <end position="93"/>
    </location>
</feature>